<dbReference type="AlphaFoldDB" id="H9BRS2"/>
<organism evidence="2">
    <name type="scientific">Paracoccus aestuarii</name>
    <dbReference type="NCBI Taxonomy" id="453842"/>
    <lineage>
        <taxon>Bacteria</taxon>
        <taxon>Pseudomonadati</taxon>
        <taxon>Pseudomonadota</taxon>
        <taxon>Alphaproteobacteria</taxon>
        <taxon>Rhodobacterales</taxon>
        <taxon>Paracoccaceae</taxon>
        <taxon>Paracoccus</taxon>
    </lineage>
</organism>
<keyword evidence="4" id="KW-1185">Reference proteome</keyword>
<feature type="transmembrane region" description="Helical" evidence="1">
    <location>
        <begin position="12"/>
        <end position="32"/>
    </location>
</feature>
<geneLocation type="plasmid" evidence="2">
    <name>pAES3</name>
</geneLocation>
<protein>
    <submittedName>
        <fullName evidence="2">Uncharacterized protein</fullName>
    </submittedName>
</protein>
<dbReference type="EMBL" id="JQ066766">
    <property type="protein sequence ID" value="AFD62199.1"/>
    <property type="molecule type" value="Genomic_DNA"/>
</dbReference>
<keyword evidence="2" id="KW-0614">Plasmid</keyword>
<accession>H9BRS2</accession>
<reference evidence="3 4" key="2">
    <citation type="submission" date="2018-09" db="EMBL/GenBank/DDBJ databases">
        <title>Paracoccus onubensis nov. sp. a moderate halophilic bacterium isolated from Gruta de las Maravillas (Aracena, Spain).</title>
        <authorList>
            <person name="Jurado V."/>
            <person name="Gutierrez-Patricio S."/>
            <person name="Gonzalez-Pimentel J.L."/>
            <person name="Laiz L."/>
            <person name="Saiz-Jimenez C."/>
        </authorList>
    </citation>
    <scope>NUCLEOTIDE SEQUENCE [LARGE SCALE GENOMIC DNA]</scope>
    <source>
        <strain evidence="3 4">DSM 19484</strain>
    </source>
</reference>
<evidence type="ECO:0000313" key="3">
    <source>
        <dbReference type="EMBL" id="RJK96239.1"/>
    </source>
</evidence>
<gene>
    <name evidence="3" type="ORF">D3P06_17745</name>
</gene>
<dbReference type="RefSeq" id="WP_015060734.1">
    <property type="nucleotide sequence ID" value="NC_019273.1"/>
</dbReference>
<reference evidence="2" key="1">
    <citation type="journal article" date="2013" name="PLoS ONE">
        <title>Plasmids of Carotenoid-Producing Paracoccus spp. (Alphaproteobacteria) - Structure, Diversity and Evolution.</title>
        <authorList>
            <person name="Maj A."/>
            <person name="Dziewit L."/>
            <person name="Czarnecki J."/>
            <person name="Wlodarczyk M."/>
            <person name="Baj J."/>
            <person name="Skrzypczyk G."/>
            <person name="Giersz D."/>
            <person name="Bartosik D."/>
        </authorList>
    </citation>
    <scope>NUCLEOTIDE SEQUENCE</scope>
    <source>
        <strain evidence="2">DSM 19484</strain>
        <plasmid evidence="2">pAES3</plasmid>
    </source>
</reference>
<proteinExistence type="predicted"/>
<keyword evidence="1" id="KW-1133">Transmembrane helix</keyword>
<sequence>MGNRFVFPDGTITVLVVLVSAAIMMVGLYFTFRRLKELNQGFGANSLKALGLILFLPTLLIVSVTVAEFKAETLAALLGTVAGYVLSQSKTDS</sequence>
<dbReference type="Proteomes" id="UP000285530">
    <property type="component" value="Unassembled WGS sequence"/>
</dbReference>
<keyword evidence="1" id="KW-0472">Membrane</keyword>
<evidence type="ECO:0000313" key="2">
    <source>
        <dbReference type="EMBL" id="AFD62199.1"/>
    </source>
</evidence>
<name>H9BRS2_9RHOB</name>
<evidence type="ECO:0000313" key="4">
    <source>
        <dbReference type="Proteomes" id="UP000285530"/>
    </source>
</evidence>
<keyword evidence="1" id="KW-0812">Transmembrane</keyword>
<feature type="transmembrane region" description="Helical" evidence="1">
    <location>
        <begin position="44"/>
        <end position="63"/>
    </location>
</feature>
<evidence type="ECO:0000256" key="1">
    <source>
        <dbReference type="SAM" id="Phobius"/>
    </source>
</evidence>
<dbReference type="EMBL" id="QZEV01000162">
    <property type="protein sequence ID" value="RJK96239.1"/>
    <property type="molecule type" value="Genomic_DNA"/>
</dbReference>